<feature type="domain" description="Mannitol dehydrogenase C-terminal" evidence="7">
    <location>
        <begin position="289"/>
        <end position="476"/>
    </location>
</feature>
<dbReference type="InterPro" id="IPR013118">
    <property type="entry name" value="Mannitol_DH_C"/>
</dbReference>
<reference evidence="8 9" key="1">
    <citation type="submission" date="2024-04" db="EMBL/GenBank/DDBJ databases">
        <title>Tritrichomonas musculus Genome.</title>
        <authorList>
            <person name="Alves-Ferreira E."/>
            <person name="Grigg M."/>
            <person name="Lorenzi H."/>
            <person name="Galac M."/>
        </authorList>
    </citation>
    <scope>NUCLEOTIDE SEQUENCE [LARGE SCALE GENOMIC DNA]</scope>
    <source>
        <strain evidence="8 9">EAF2021</strain>
    </source>
</reference>
<evidence type="ECO:0000259" key="7">
    <source>
        <dbReference type="Pfam" id="PF08125"/>
    </source>
</evidence>
<dbReference type="InterPro" id="IPR023027">
    <property type="entry name" value="Mannitol_DH_CS"/>
</dbReference>
<dbReference type="EMBL" id="JAPFFF010000004">
    <property type="protein sequence ID" value="KAK8892755.1"/>
    <property type="molecule type" value="Genomic_DNA"/>
</dbReference>
<sequence length="491" mass="56388">MAEQFIHSLNNNPNIIPFKFDRSQVKPGVCHIGVGNFHRAHLEYYTSRLLDKDPSQKNWGICGLMLLPFDERLYNALSAQNGCYSVRVCARADGKDETYAIGGLVELIYGVKDPQAVINKLADESIKVLTMTITEGGYNMDKKTGEFDLNEPKVQHDIKDHDHPQTVFGFVAAGLRLRKQQNHGPITILSCDNLQHNGDTCKRAFGSFIKAQDPELYAWVEKNVTFPNSMVDRITPAVTPDDVTRLNKINGIEDKAPIYTEDFIQWVIEDNFIAGRPKWEEVGAQFCKDVTAYENMKLSLLNASHSLLCYPAFYGGYRKVDAAMRDERIIKYVEQFMDKDITPYVPEPPQINLNEYKKSLVERFANKTVSDQLARLCFDGAAKVPVYIMPNLIKMVADHKELTRVTFFFAMYRHYLRSTKDFKGVEYKVNDPWLTEKDWELIRNDDPIVFLKASPFEATDLTQSEAFKKQYLEFVQRLLKEDPLEIIQSFL</sequence>
<keyword evidence="3" id="KW-0520">NAD</keyword>
<feature type="domain" description="Mannitol dehydrogenase N-terminal" evidence="6">
    <location>
        <begin position="29"/>
        <end position="280"/>
    </location>
</feature>
<dbReference type="PRINTS" id="PR00084">
    <property type="entry name" value="MTLDHDRGNASE"/>
</dbReference>
<evidence type="ECO:0000259" key="6">
    <source>
        <dbReference type="Pfam" id="PF01232"/>
    </source>
</evidence>
<evidence type="ECO:0000256" key="4">
    <source>
        <dbReference type="ARBA" id="ARBA00038970"/>
    </source>
</evidence>
<dbReference type="InterPro" id="IPR013328">
    <property type="entry name" value="6PGD_dom2"/>
</dbReference>
<protein>
    <recommendedName>
        <fullName evidence="4">mannitol 2-dehydrogenase</fullName>
        <ecNumber evidence="4">1.1.1.67</ecNumber>
    </recommendedName>
</protein>
<proteinExistence type="inferred from homology"/>
<dbReference type="PANTHER" id="PTHR43362:SF1">
    <property type="entry name" value="MANNITOL DEHYDROGENASE 2-RELATED"/>
    <property type="match status" value="1"/>
</dbReference>
<comment type="similarity">
    <text evidence="1">Belongs to the mannitol dehydrogenase family.</text>
</comment>
<dbReference type="PROSITE" id="PS00974">
    <property type="entry name" value="MANNITOL_DHGENASE"/>
    <property type="match status" value="1"/>
</dbReference>
<accession>A0ABR2KNN9</accession>
<dbReference type="InterPro" id="IPR013131">
    <property type="entry name" value="Mannitol_DH_N"/>
</dbReference>
<dbReference type="SUPFAM" id="SSF51735">
    <property type="entry name" value="NAD(P)-binding Rossmann-fold domains"/>
    <property type="match status" value="1"/>
</dbReference>
<evidence type="ECO:0000256" key="3">
    <source>
        <dbReference type="ARBA" id="ARBA00023027"/>
    </source>
</evidence>
<keyword evidence="2" id="KW-0560">Oxidoreductase</keyword>
<comment type="catalytic activity">
    <reaction evidence="5">
        <text>D-mannitol + NAD(+) = D-fructose + NADH + H(+)</text>
        <dbReference type="Rhea" id="RHEA:12084"/>
        <dbReference type="ChEBI" id="CHEBI:15378"/>
        <dbReference type="ChEBI" id="CHEBI:16899"/>
        <dbReference type="ChEBI" id="CHEBI:37721"/>
        <dbReference type="ChEBI" id="CHEBI:57540"/>
        <dbReference type="ChEBI" id="CHEBI:57945"/>
        <dbReference type="EC" id="1.1.1.67"/>
    </reaction>
</comment>
<evidence type="ECO:0000313" key="9">
    <source>
        <dbReference type="Proteomes" id="UP001470230"/>
    </source>
</evidence>
<dbReference type="Pfam" id="PF08125">
    <property type="entry name" value="Mannitol_dh_C"/>
    <property type="match status" value="1"/>
</dbReference>
<dbReference type="InterPro" id="IPR008927">
    <property type="entry name" value="6-PGluconate_DH-like_C_sf"/>
</dbReference>
<dbReference type="InterPro" id="IPR050988">
    <property type="entry name" value="Mannitol_DH/Oxidoreductase"/>
</dbReference>
<evidence type="ECO:0000256" key="1">
    <source>
        <dbReference type="ARBA" id="ARBA00006541"/>
    </source>
</evidence>
<dbReference type="InterPro" id="IPR000669">
    <property type="entry name" value="Mannitol_DH"/>
</dbReference>
<dbReference type="SUPFAM" id="SSF48179">
    <property type="entry name" value="6-phosphogluconate dehydrogenase C-terminal domain-like"/>
    <property type="match status" value="1"/>
</dbReference>
<organism evidence="8 9">
    <name type="scientific">Tritrichomonas musculus</name>
    <dbReference type="NCBI Taxonomy" id="1915356"/>
    <lineage>
        <taxon>Eukaryota</taxon>
        <taxon>Metamonada</taxon>
        <taxon>Parabasalia</taxon>
        <taxon>Tritrichomonadida</taxon>
        <taxon>Tritrichomonadidae</taxon>
        <taxon>Tritrichomonas</taxon>
    </lineage>
</organism>
<comment type="caution">
    <text evidence="8">The sequence shown here is derived from an EMBL/GenBank/DDBJ whole genome shotgun (WGS) entry which is preliminary data.</text>
</comment>
<dbReference type="Gene3D" id="1.10.1040.10">
    <property type="entry name" value="N-(1-d-carboxylethyl)-l-norvaline Dehydrogenase, domain 2"/>
    <property type="match status" value="1"/>
</dbReference>
<dbReference type="Pfam" id="PF01232">
    <property type="entry name" value="Mannitol_dh"/>
    <property type="match status" value="1"/>
</dbReference>
<dbReference type="Proteomes" id="UP001470230">
    <property type="component" value="Unassembled WGS sequence"/>
</dbReference>
<dbReference type="PANTHER" id="PTHR43362">
    <property type="entry name" value="MANNITOL DEHYDROGENASE DSF1-RELATED"/>
    <property type="match status" value="1"/>
</dbReference>
<dbReference type="Gene3D" id="3.40.50.720">
    <property type="entry name" value="NAD(P)-binding Rossmann-like Domain"/>
    <property type="match status" value="1"/>
</dbReference>
<dbReference type="InterPro" id="IPR036291">
    <property type="entry name" value="NAD(P)-bd_dom_sf"/>
</dbReference>
<dbReference type="EC" id="1.1.1.67" evidence="4"/>
<gene>
    <name evidence="8" type="ORF">M9Y10_029996</name>
</gene>
<evidence type="ECO:0000256" key="5">
    <source>
        <dbReference type="ARBA" id="ARBA00047733"/>
    </source>
</evidence>
<evidence type="ECO:0000256" key="2">
    <source>
        <dbReference type="ARBA" id="ARBA00023002"/>
    </source>
</evidence>
<keyword evidence="9" id="KW-1185">Reference proteome</keyword>
<name>A0ABR2KNN9_9EUKA</name>
<evidence type="ECO:0000313" key="8">
    <source>
        <dbReference type="EMBL" id="KAK8892755.1"/>
    </source>
</evidence>